<dbReference type="Proteomes" id="UP000800038">
    <property type="component" value="Unassembled WGS sequence"/>
</dbReference>
<sequence>MRTLTSQQAPQHPAVEKLLIVFAQMCVQAYNCSVWSIVEARWKKHVSQEEAKSTTFQEAAGLSKAACEGLEILCFAKLEEYLGQNGIGIDQLEIAFVREQTRVENYPTWSSGLWTDRVAPLFQPSNEQPNWARNTSYVQKVDEVINIIQEQAPSAMTAQLIDLFYTKLRTVCGQYIQAILHYEHGKASTLAKASKHNSHAMQLQRRMASELDAPHGSVGYPPGVMIQKGSDVGKMPSTLEALQEFYSAYKEWVEEETARLVLNR</sequence>
<dbReference type="AlphaFoldDB" id="A0A6A5S3X1"/>
<gene>
    <name evidence="1" type="ORF">EJ02DRAFT_429161</name>
</gene>
<reference evidence="1" key="1">
    <citation type="journal article" date="2020" name="Stud. Mycol.">
        <title>101 Dothideomycetes genomes: a test case for predicting lifestyles and emergence of pathogens.</title>
        <authorList>
            <person name="Haridas S."/>
            <person name="Albert R."/>
            <person name="Binder M."/>
            <person name="Bloem J."/>
            <person name="Labutti K."/>
            <person name="Salamov A."/>
            <person name="Andreopoulos B."/>
            <person name="Baker S."/>
            <person name="Barry K."/>
            <person name="Bills G."/>
            <person name="Bluhm B."/>
            <person name="Cannon C."/>
            <person name="Castanera R."/>
            <person name="Culley D."/>
            <person name="Daum C."/>
            <person name="Ezra D."/>
            <person name="Gonzalez J."/>
            <person name="Henrissat B."/>
            <person name="Kuo A."/>
            <person name="Liang C."/>
            <person name="Lipzen A."/>
            <person name="Lutzoni F."/>
            <person name="Magnuson J."/>
            <person name="Mondo S."/>
            <person name="Nolan M."/>
            <person name="Ohm R."/>
            <person name="Pangilinan J."/>
            <person name="Park H.-J."/>
            <person name="Ramirez L."/>
            <person name="Alfaro M."/>
            <person name="Sun H."/>
            <person name="Tritt A."/>
            <person name="Yoshinaga Y."/>
            <person name="Zwiers L.-H."/>
            <person name="Turgeon B."/>
            <person name="Goodwin S."/>
            <person name="Spatafora J."/>
            <person name="Crous P."/>
            <person name="Grigoriev I."/>
        </authorList>
    </citation>
    <scope>NUCLEOTIDE SEQUENCE</scope>
    <source>
        <strain evidence="1">CBS 161.51</strain>
    </source>
</reference>
<evidence type="ECO:0000313" key="1">
    <source>
        <dbReference type="EMBL" id="KAF1934643.1"/>
    </source>
</evidence>
<dbReference type="EMBL" id="ML976419">
    <property type="protein sequence ID" value="KAF1934643.1"/>
    <property type="molecule type" value="Genomic_DNA"/>
</dbReference>
<evidence type="ECO:0000313" key="2">
    <source>
        <dbReference type="Proteomes" id="UP000800038"/>
    </source>
</evidence>
<proteinExistence type="predicted"/>
<name>A0A6A5S3X1_9PLEO</name>
<accession>A0A6A5S3X1</accession>
<keyword evidence="2" id="KW-1185">Reference proteome</keyword>
<protein>
    <submittedName>
        <fullName evidence="1">Uncharacterized protein</fullName>
    </submittedName>
</protein>
<organism evidence="1 2">
    <name type="scientific">Clathrospora elynae</name>
    <dbReference type="NCBI Taxonomy" id="706981"/>
    <lineage>
        <taxon>Eukaryota</taxon>
        <taxon>Fungi</taxon>
        <taxon>Dikarya</taxon>
        <taxon>Ascomycota</taxon>
        <taxon>Pezizomycotina</taxon>
        <taxon>Dothideomycetes</taxon>
        <taxon>Pleosporomycetidae</taxon>
        <taxon>Pleosporales</taxon>
        <taxon>Diademaceae</taxon>
        <taxon>Clathrospora</taxon>
    </lineage>
</organism>